<name>A0ABV8P9X9_9SPHI</name>
<dbReference type="SUPFAM" id="SSF53448">
    <property type="entry name" value="Nucleotide-diphospho-sugar transferases"/>
    <property type="match status" value="1"/>
</dbReference>
<protein>
    <submittedName>
        <fullName evidence="2">Glycosyltransferase</fullName>
    </submittedName>
</protein>
<dbReference type="InterPro" id="IPR029044">
    <property type="entry name" value="Nucleotide-diphossugar_trans"/>
</dbReference>
<dbReference type="Gene3D" id="3.90.550.10">
    <property type="entry name" value="Spore Coat Polysaccharide Biosynthesis Protein SpsA, Chain A"/>
    <property type="match status" value="1"/>
</dbReference>
<dbReference type="Pfam" id="PF13712">
    <property type="entry name" value="Glyco_tranf_2_5"/>
    <property type="match status" value="1"/>
</dbReference>
<dbReference type="Proteomes" id="UP001595789">
    <property type="component" value="Unassembled WGS sequence"/>
</dbReference>
<feature type="domain" description="Streptomycin biosynthesis protein StrF" evidence="1">
    <location>
        <begin position="17"/>
        <end position="190"/>
    </location>
</feature>
<dbReference type="EMBL" id="JBHSBW010000011">
    <property type="protein sequence ID" value="MFC4212089.1"/>
    <property type="molecule type" value="Genomic_DNA"/>
</dbReference>
<evidence type="ECO:0000313" key="3">
    <source>
        <dbReference type="Proteomes" id="UP001595789"/>
    </source>
</evidence>
<dbReference type="RefSeq" id="WP_378985753.1">
    <property type="nucleotide sequence ID" value="NZ_JBHSBW010000011.1"/>
</dbReference>
<accession>A0ABV8P9X9</accession>
<sequence length="292" mass="34218">MISIIIASTKNILLKNISKNIEDTIGVDFEIISFDNARGERGLCELYNKGSRMAKYDILCFMHEDISIKTYNWGSIVCKSFKQNEKLGLIGIAGSIYKAIAPSGWHSNSENTERTNIIQTFKFSDKTEMHHTRNPLNEKYTRVACIDGVWFSTLKKVVTENPFDEQNFKGFHAYDIDFSLQVGQHYDINVRYDILLQHFSEGNFDKSWMLEVMKLHSKWNKYLPIQTMNFDKRTRIQIEKRTFKDFIDKSLANKIPAIKVVQLLWNKDGIRRFDFKLFLKLNRYLVGKTLRL</sequence>
<proteinExistence type="predicted"/>
<comment type="caution">
    <text evidence="2">The sequence shown here is derived from an EMBL/GenBank/DDBJ whole genome shotgun (WGS) entry which is preliminary data.</text>
</comment>
<reference evidence="3" key="1">
    <citation type="journal article" date="2019" name="Int. J. Syst. Evol. Microbiol.">
        <title>The Global Catalogue of Microorganisms (GCM) 10K type strain sequencing project: providing services to taxonomists for standard genome sequencing and annotation.</title>
        <authorList>
            <consortium name="The Broad Institute Genomics Platform"/>
            <consortium name="The Broad Institute Genome Sequencing Center for Infectious Disease"/>
            <person name="Wu L."/>
            <person name="Ma J."/>
        </authorList>
    </citation>
    <scope>NUCLEOTIDE SEQUENCE [LARGE SCALE GENOMIC DNA]</scope>
    <source>
        <strain evidence="3">CCM 8691</strain>
    </source>
</reference>
<dbReference type="InterPro" id="IPR059123">
    <property type="entry name" value="StrF_dom"/>
</dbReference>
<gene>
    <name evidence="2" type="ORF">ACFOWA_12890</name>
</gene>
<evidence type="ECO:0000313" key="2">
    <source>
        <dbReference type="EMBL" id="MFC4212089.1"/>
    </source>
</evidence>
<organism evidence="2 3">
    <name type="scientific">Pedobacter lithocola</name>
    <dbReference type="NCBI Taxonomy" id="1908239"/>
    <lineage>
        <taxon>Bacteria</taxon>
        <taxon>Pseudomonadati</taxon>
        <taxon>Bacteroidota</taxon>
        <taxon>Sphingobacteriia</taxon>
        <taxon>Sphingobacteriales</taxon>
        <taxon>Sphingobacteriaceae</taxon>
        <taxon>Pedobacter</taxon>
    </lineage>
</organism>
<keyword evidence="3" id="KW-1185">Reference proteome</keyword>
<evidence type="ECO:0000259" key="1">
    <source>
        <dbReference type="Pfam" id="PF13712"/>
    </source>
</evidence>